<gene>
    <name evidence="2" type="ORF">Cvel_15563</name>
</gene>
<dbReference type="Gene3D" id="2.60.40.10">
    <property type="entry name" value="Immunoglobulins"/>
    <property type="match status" value="1"/>
</dbReference>
<dbReference type="InterPro" id="IPR013784">
    <property type="entry name" value="Carb-bd-like_fold"/>
</dbReference>
<feature type="region of interest" description="Disordered" evidence="1">
    <location>
        <begin position="288"/>
        <end position="332"/>
    </location>
</feature>
<organism evidence="2">
    <name type="scientific">Chromera velia CCMP2878</name>
    <dbReference type="NCBI Taxonomy" id="1169474"/>
    <lineage>
        <taxon>Eukaryota</taxon>
        <taxon>Sar</taxon>
        <taxon>Alveolata</taxon>
        <taxon>Colpodellida</taxon>
        <taxon>Chromeraceae</taxon>
        <taxon>Chromera</taxon>
    </lineage>
</organism>
<reference evidence="2" key="1">
    <citation type="submission" date="2014-11" db="EMBL/GenBank/DDBJ databases">
        <authorList>
            <person name="Otto D Thomas"/>
            <person name="Naeem Raeece"/>
        </authorList>
    </citation>
    <scope>NUCLEOTIDE SEQUENCE</scope>
</reference>
<evidence type="ECO:0000313" key="2">
    <source>
        <dbReference type="EMBL" id="CEM08382.1"/>
    </source>
</evidence>
<dbReference type="SUPFAM" id="SSF49452">
    <property type="entry name" value="Starch-binding domain-like"/>
    <property type="match status" value="1"/>
</dbReference>
<dbReference type="VEuPathDB" id="CryptoDB:Cvel_15563"/>
<proteinExistence type="predicted"/>
<dbReference type="EMBL" id="CDMZ01000173">
    <property type="protein sequence ID" value="CEM08382.1"/>
    <property type="molecule type" value="Genomic_DNA"/>
</dbReference>
<feature type="compositionally biased region" description="Basic and acidic residues" evidence="1">
    <location>
        <begin position="305"/>
        <end position="321"/>
    </location>
</feature>
<dbReference type="GO" id="GO:0030246">
    <property type="term" value="F:carbohydrate binding"/>
    <property type="evidence" value="ECO:0007669"/>
    <property type="project" value="InterPro"/>
</dbReference>
<dbReference type="AlphaFoldDB" id="A0A0G4F709"/>
<sequence length="611" mass="63738">MKRLVAFVVHCPELPENQRVVVVGECAELGGWELGGVLSLRPAPCGRPLWVSSEVEVDLSESPFGGSGVSADAVGVGGEVGGVRESELKFRLVAVPNEADAVTVPAPLNLICLEPLKGGDFRVVRLVDGVASVGSSWVGERGVSIVYVGAKGGPEQDKTEVVGISVEWGIPESVQLALLALHPQRESEDAGLHGPQSETGCPPSAQRRARPDSRMFIRTDESEDKSGVSVCHHESTVKFTESPVRGGRDGGIKRPCETIRPKKQAEAHVCSDSPDAAEEVCIRPSDLKSHNRILPSPPSNSSHLHSHDRTCDRRHEAERQGTHSSGVALKRQRETAMEGVSVNMDGSAAFARTAVGRASVSTAESVTLARSVEGGASVSTAGSAPSARTAVGRASVSMVAFALSARSAEGRASVSTAGSETSAKSVEGRVSVSMADGALSARSAVGRASASTAEYITVARSVEERVSVSMVAFALSARSAEGRAYVSTVGSEASARSAEGRVSVSMADSALSARSAEGRASVSTVGCALSAKSVWGEAFVSTAESVTVARSVEERVSVSMVAFALSARSASVCEHGRLRYFCRDCGGKGICVHRKNRRCCKECKSLSAFHP</sequence>
<evidence type="ECO:0000256" key="1">
    <source>
        <dbReference type="SAM" id="MobiDB-lite"/>
    </source>
</evidence>
<name>A0A0G4F709_9ALVE</name>
<evidence type="ECO:0008006" key="3">
    <source>
        <dbReference type="Google" id="ProtNLM"/>
    </source>
</evidence>
<dbReference type="PhylomeDB" id="A0A0G4F709"/>
<protein>
    <recommendedName>
        <fullName evidence="3">CBM20 domain-containing protein</fullName>
    </recommendedName>
</protein>
<feature type="compositionally biased region" description="Basic and acidic residues" evidence="1">
    <location>
        <begin position="246"/>
        <end position="266"/>
    </location>
</feature>
<dbReference type="InterPro" id="IPR013783">
    <property type="entry name" value="Ig-like_fold"/>
</dbReference>
<feature type="compositionally biased region" description="Basic and acidic residues" evidence="1">
    <location>
        <begin position="209"/>
        <end position="236"/>
    </location>
</feature>
<feature type="region of interest" description="Disordered" evidence="1">
    <location>
        <begin position="185"/>
        <end position="275"/>
    </location>
</feature>
<accession>A0A0G4F709</accession>